<dbReference type="Proteomes" id="UP001642464">
    <property type="component" value="Unassembled WGS sequence"/>
</dbReference>
<protein>
    <submittedName>
        <fullName evidence="1">Uncharacterized protein</fullName>
    </submittedName>
</protein>
<keyword evidence="2" id="KW-1185">Reference proteome</keyword>
<gene>
    <name evidence="1" type="ORF">SCF082_LOCUS43141</name>
</gene>
<sequence length="356" mass="40260">FTVCDICESLKSQLHDPHVPLPQKLGNVYHGWRSCLDKIGVTLEGGLLDDSTANHFFMSLQSRGQFIVDQLGSENSQTNALNATSLQTWYEDYAKKRAAMGVHVNFKEVQCILFNLLAAADLDLDSADTMNQLQPMFPVLDRGWMVPVHVRLNLDSVQSSYMNMVLSHRGAERQPPNVLQQSLRFSKIMELRAAQGAHGKELNAEARLRKVIDEFQESPGFLARWALDEARIQSILNVVIGTSPGTRELMRGHLHRNKWNQSCFSSDVLRRPRWLLSASLKGSTENWKQVLTVDSDKQEAFMRLVIHQFSEKTRKVRATQKGRMRLSPADWDAYCNFACVIRSSETRGGSVGVQES</sequence>
<organism evidence="1 2">
    <name type="scientific">Durusdinium trenchii</name>
    <dbReference type="NCBI Taxonomy" id="1381693"/>
    <lineage>
        <taxon>Eukaryota</taxon>
        <taxon>Sar</taxon>
        <taxon>Alveolata</taxon>
        <taxon>Dinophyceae</taxon>
        <taxon>Suessiales</taxon>
        <taxon>Symbiodiniaceae</taxon>
        <taxon>Durusdinium</taxon>
    </lineage>
</organism>
<evidence type="ECO:0000313" key="1">
    <source>
        <dbReference type="EMBL" id="CAK9091587.1"/>
    </source>
</evidence>
<name>A0ABP0QTJ1_9DINO</name>
<dbReference type="EMBL" id="CAXAMM010040185">
    <property type="protein sequence ID" value="CAK9091587.1"/>
    <property type="molecule type" value="Genomic_DNA"/>
</dbReference>
<feature type="non-terminal residue" evidence="1">
    <location>
        <position position="1"/>
    </location>
</feature>
<comment type="caution">
    <text evidence="1">The sequence shown here is derived from an EMBL/GenBank/DDBJ whole genome shotgun (WGS) entry which is preliminary data.</text>
</comment>
<proteinExistence type="predicted"/>
<reference evidence="1 2" key="1">
    <citation type="submission" date="2024-02" db="EMBL/GenBank/DDBJ databases">
        <authorList>
            <person name="Chen Y."/>
            <person name="Shah S."/>
            <person name="Dougan E. K."/>
            <person name="Thang M."/>
            <person name="Chan C."/>
        </authorList>
    </citation>
    <scope>NUCLEOTIDE SEQUENCE [LARGE SCALE GENOMIC DNA]</scope>
</reference>
<evidence type="ECO:0000313" key="2">
    <source>
        <dbReference type="Proteomes" id="UP001642464"/>
    </source>
</evidence>
<accession>A0ABP0QTJ1</accession>